<feature type="region of interest" description="Disordered" evidence="1">
    <location>
        <begin position="286"/>
        <end position="358"/>
    </location>
</feature>
<reference evidence="2" key="1">
    <citation type="submission" date="2021-03" db="EMBL/GenBank/DDBJ databases">
        <authorList>
            <person name="Bekaert M."/>
        </authorList>
    </citation>
    <scope>NUCLEOTIDE SEQUENCE</scope>
</reference>
<feature type="region of interest" description="Disordered" evidence="1">
    <location>
        <begin position="1"/>
        <end position="60"/>
    </location>
</feature>
<feature type="compositionally biased region" description="Polar residues" evidence="1">
    <location>
        <begin position="1"/>
        <end position="15"/>
    </location>
</feature>
<organism evidence="2 3">
    <name type="scientific">Mytilus edulis</name>
    <name type="common">Blue mussel</name>
    <dbReference type="NCBI Taxonomy" id="6550"/>
    <lineage>
        <taxon>Eukaryota</taxon>
        <taxon>Metazoa</taxon>
        <taxon>Spiralia</taxon>
        <taxon>Lophotrochozoa</taxon>
        <taxon>Mollusca</taxon>
        <taxon>Bivalvia</taxon>
        <taxon>Autobranchia</taxon>
        <taxon>Pteriomorphia</taxon>
        <taxon>Mytilida</taxon>
        <taxon>Mytiloidea</taxon>
        <taxon>Mytilidae</taxon>
        <taxon>Mytilinae</taxon>
        <taxon>Mytilus</taxon>
    </lineage>
</organism>
<feature type="region of interest" description="Disordered" evidence="1">
    <location>
        <begin position="81"/>
        <end position="151"/>
    </location>
</feature>
<dbReference type="Proteomes" id="UP000683360">
    <property type="component" value="Unassembled WGS sequence"/>
</dbReference>
<feature type="compositionally biased region" description="Polar residues" evidence="1">
    <location>
        <begin position="340"/>
        <end position="349"/>
    </location>
</feature>
<proteinExistence type="predicted"/>
<feature type="compositionally biased region" description="Polar residues" evidence="1">
    <location>
        <begin position="136"/>
        <end position="146"/>
    </location>
</feature>
<feature type="region of interest" description="Disordered" evidence="1">
    <location>
        <begin position="431"/>
        <end position="494"/>
    </location>
</feature>
<name>A0A8S3S8J0_MYTED</name>
<feature type="compositionally biased region" description="Basic and acidic residues" evidence="1">
    <location>
        <begin position="27"/>
        <end position="40"/>
    </location>
</feature>
<evidence type="ECO:0000313" key="3">
    <source>
        <dbReference type="Proteomes" id="UP000683360"/>
    </source>
</evidence>
<protein>
    <submittedName>
        <fullName evidence="2">Uncharacterized protein</fullName>
    </submittedName>
</protein>
<dbReference type="AlphaFoldDB" id="A0A8S3S8J0"/>
<dbReference type="EMBL" id="CAJPWZ010001348">
    <property type="protein sequence ID" value="CAG2213279.1"/>
    <property type="molecule type" value="Genomic_DNA"/>
</dbReference>
<feature type="compositionally biased region" description="Polar residues" evidence="1">
    <location>
        <begin position="103"/>
        <end position="119"/>
    </location>
</feature>
<feature type="compositionally biased region" description="Polar residues" evidence="1">
    <location>
        <begin position="222"/>
        <end position="237"/>
    </location>
</feature>
<accession>A0A8S3S8J0</accession>
<feature type="region of interest" description="Disordered" evidence="1">
    <location>
        <begin position="200"/>
        <end position="241"/>
    </location>
</feature>
<keyword evidence="3" id="KW-1185">Reference proteome</keyword>
<comment type="caution">
    <text evidence="2">The sequence shown here is derived from an EMBL/GenBank/DDBJ whole genome shotgun (WGS) entry which is preliminary data.</text>
</comment>
<gene>
    <name evidence="2" type="ORF">MEDL_27180</name>
</gene>
<evidence type="ECO:0000256" key="1">
    <source>
        <dbReference type="SAM" id="MobiDB-lite"/>
    </source>
</evidence>
<feature type="compositionally biased region" description="Polar residues" evidence="1">
    <location>
        <begin position="288"/>
        <end position="316"/>
    </location>
</feature>
<sequence>MAYQTATHHTLQNKRVNGISDSYPPYKTRENGKSDIDDKSVMAYQDNYPPHTKNKRVNGKSDSYLTHIKKDKSVMAYQTATHHTLQTREQPPPHTTKQESNGKSDSYLTQIKRQVSDGISESYPPHTTKQEKIRQLPNTDQKTTSSSRERIGVSGWLPEHRLEDKSVMAYRQLPTTHTTKQESNGKSDSYLTQIKRQVSDGISDSYPPHTKQNKRVMDIRQLPNTDQKTNQKTSQTADGIYLDQRQVSDGISSHTHYKNKRVMAYQTASYLTQIKRQAVMAYRDSYPPHTTKQESNGNQRQLPNTDQKTNSYPPHTTKQESNGKSDSYLTHIKRQVSDAGISQSYPPHTTKQESNGKSDSYLTQIKDKSVMAYQTATHHTLKTREKWQWHISKDSISDSYPHTLQKQEILKIRSKDKDKSVMAYQTATHHTLQNKRIKSDGISDSYPPHTTKQESIGKSDSYLTHIKRQVSDGISDSYPPHTTKQESNGKSDSYLTQIKRQVSDGISNSYPPHTTKQESNGISDSYLTHIKDKSVMAYHTATHHTLQNKRVMANQTAT</sequence>
<evidence type="ECO:0000313" key="2">
    <source>
        <dbReference type="EMBL" id="CAG2213279.1"/>
    </source>
</evidence>